<dbReference type="GO" id="GO:0016757">
    <property type="term" value="F:glycosyltransferase activity"/>
    <property type="evidence" value="ECO:0007669"/>
    <property type="project" value="InterPro"/>
</dbReference>
<evidence type="ECO:0000313" key="4">
    <source>
        <dbReference type="EMBL" id="PZX45888.1"/>
    </source>
</evidence>
<accession>A0A2W7QB15</accession>
<dbReference type="Pfam" id="PF13439">
    <property type="entry name" value="Glyco_transf_4"/>
    <property type="match status" value="1"/>
</dbReference>
<dbReference type="InterPro" id="IPR028098">
    <property type="entry name" value="Glyco_trans_4-like_N"/>
</dbReference>
<evidence type="ECO:0008006" key="6">
    <source>
        <dbReference type="Google" id="ProtNLM"/>
    </source>
</evidence>
<evidence type="ECO:0000259" key="3">
    <source>
        <dbReference type="Pfam" id="PF13439"/>
    </source>
</evidence>
<dbReference type="Pfam" id="PF00534">
    <property type="entry name" value="Glycos_transf_1"/>
    <property type="match status" value="1"/>
</dbReference>
<dbReference type="EMBL" id="QKZQ01000005">
    <property type="protein sequence ID" value="PZX45888.1"/>
    <property type="molecule type" value="Genomic_DNA"/>
</dbReference>
<gene>
    <name evidence="4" type="ORF">LY56_01451</name>
</gene>
<dbReference type="RefSeq" id="WP_071468110.1">
    <property type="nucleotide sequence ID" value="NZ_MEHT01000001.1"/>
</dbReference>
<dbReference type="GO" id="GO:0009103">
    <property type="term" value="P:lipopolysaccharide biosynthetic process"/>
    <property type="evidence" value="ECO:0007669"/>
    <property type="project" value="TreeGrafter"/>
</dbReference>
<dbReference type="OrthoDB" id="9790710at2"/>
<comment type="caution">
    <text evidence="4">The sequence shown here is derived from an EMBL/GenBank/DDBJ whole genome shotgun (WGS) entry which is preliminary data.</text>
</comment>
<sequence length="354" mass="38169">MQPEAAFAIPGDINTRTGGYIYDRRMLESLRAIGQPTRHVEVVPSWPDPTPQAARDLADQLAALPQGMPLVLDGLVFGAMDTQILAGLNRPVIAMLHHPLGLEAGLAPERAAALLAREKANLRHAAHVVVPSPHTRDILVQDFGVAQANISIALPGFDRPRLRTLSKPRPPLILSVGIICERKGHDVLLDALAQVAHLDWQAAIVGMVHEADVHDRLLHQRARLGLEGRVRFTGEIPPDALDQLYHDASLFALATRYEGYGMVLSEAQLYGLPILSCAVGAVPQTVPQGSGILVPPNDATAFANGLAQLLQDDSLRHAYAAKSTELAARLPQWHDAARIMQAALQRVQTSSAGK</sequence>
<feature type="domain" description="Glycosyl transferase family 1" evidence="2">
    <location>
        <begin position="166"/>
        <end position="322"/>
    </location>
</feature>
<feature type="domain" description="Glycosyltransferase subfamily 4-like N-terminal" evidence="3">
    <location>
        <begin position="86"/>
        <end position="158"/>
    </location>
</feature>
<dbReference type="PANTHER" id="PTHR46401">
    <property type="entry name" value="GLYCOSYLTRANSFERASE WBBK-RELATED"/>
    <property type="match status" value="1"/>
</dbReference>
<dbReference type="CDD" id="cd03801">
    <property type="entry name" value="GT4_PimA-like"/>
    <property type="match status" value="1"/>
</dbReference>
<evidence type="ECO:0000256" key="1">
    <source>
        <dbReference type="ARBA" id="ARBA00022679"/>
    </source>
</evidence>
<keyword evidence="5" id="KW-1185">Reference proteome</keyword>
<dbReference type="InterPro" id="IPR001296">
    <property type="entry name" value="Glyco_trans_1"/>
</dbReference>
<dbReference type="AlphaFoldDB" id="A0A2W7QB15"/>
<organism evidence="4 5">
    <name type="scientific">Roseinatronobacter thiooxidans</name>
    <dbReference type="NCBI Taxonomy" id="121821"/>
    <lineage>
        <taxon>Bacteria</taxon>
        <taxon>Pseudomonadati</taxon>
        <taxon>Pseudomonadota</taxon>
        <taxon>Alphaproteobacteria</taxon>
        <taxon>Rhodobacterales</taxon>
        <taxon>Paracoccaceae</taxon>
        <taxon>Roseinatronobacter</taxon>
    </lineage>
</organism>
<name>A0A2W7QB15_9RHOB</name>
<dbReference type="SUPFAM" id="SSF53756">
    <property type="entry name" value="UDP-Glycosyltransferase/glycogen phosphorylase"/>
    <property type="match status" value="1"/>
</dbReference>
<evidence type="ECO:0000313" key="5">
    <source>
        <dbReference type="Proteomes" id="UP000249364"/>
    </source>
</evidence>
<keyword evidence="1" id="KW-0808">Transferase</keyword>
<proteinExistence type="predicted"/>
<dbReference type="Gene3D" id="3.40.50.2000">
    <property type="entry name" value="Glycogen Phosphorylase B"/>
    <property type="match status" value="2"/>
</dbReference>
<reference evidence="4 5" key="1">
    <citation type="submission" date="2018-06" db="EMBL/GenBank/DDBJ databases">
        <title>Genomic Encyclopedia of Archaeal and Bacterial Type Strains, Phase II (KMG-II): from individual species to whole genera.</title>
        <authorList>
            <person name="Goeker M."/>
        </authorList>
    </citation>
    <scope>NUCLEOTIDE SEQUENCE [LARGE SCALE GENOMIC DNA]</scope>
    <source>
        <strain evidence="4 5">DSM 13087</strain>
    </source>
</reference>
<evidence type="ECO:0000259" key="2">
    <source>
        <dbReference type="Pfam" id="PF00534"/>
    </source>
</evidence>
<dbReference type="STRING" id="121821.GCA_001870675_00239"/>
<dbReference type="Proteomes" id="UP000249364">
    <property type="component" value="Unassembled WGS sequence"/>
</dbReference>
<protein>
    <recommendedName>
        <fullName evidence="6">Glycosyltransferase involved in cell wall biosynthesis</fullName>
    </recommendedName>
</protein>
<dbReference type="PANTHER" id="PTHR46401:SF2">
    <property type="entry name" value="GLYCOSYLTRANSFERASE WBBK-RELATED"/>
    <property type="match status" value="1"/>
</dbReference>